<comment type="caution">
    <text evidence="1">The sequence shown here is derived from an EMBL/GenBank/DDBJ whole genome shotgun (WGS) entry which is preliminary data.</text>
</comment>
<dbReference type="EMBL" id="JBHSEC010000007">
    <property type="protein sequence ID" value="MFC4410058.1"/>
    <property type="molecule type" value="Genomic_DNA"/>
</dbReference>
<evidence type="ECO:0000313" key="1">
    <source>
        <dbReference type="EMBL" id="MFC4410058.1"/>
    </source>
</evidence>
<evidence type="ECO:0000313" key="2">
    <source>
        <dbReference type="Proteomes" id="UP001595817"/>
    </source>
</evidence>
<proteinExistence type="predicted"/>
<keyword evidence="2" id="KW-1185">Reference proteome</keyword>
<sequence>MLFDLSEESIEALKGMLGKYVESIYCIHMDWSIRQNRVTVFEDLVWSFKDNYVHMKAQEIDDENDYYSFSIKEQEMPDPLPYEIHDELGQLVFNSISSIRIWSKIEQISFHSLGDLKPEDPPYMAILFRLENDQAIGVTPNFPWGFNLYFDSAAWKLVEGSLALDLVRG</sequence>
<name>A0ABV8X429_9LACT</name>
<organism evidence="1 2">
    <name type="scientific">Chungangia koreensis</name>
    <dbReference type="NCBI Taxonomy" id="752657"/>
    <lineage>
        <taxon>Bacteria</taxon>
        <taxon>Bacillati</taxon>
        <taxon>Bacillota</taxon>
        <taxon>Bacilli</taxon>
        <taxon>Lactobacillales</taxon>
        <taxon>Chungangia</taxon>
    </lineage>
</organism>
<protein>
    <submittedName>
        <fullName evidence="1">Uncharacterized protein</fullName>
    </submittedName>
</protein>
<dbReference type="RefSeq" id="WP_378153476.1">
    <property type="nucleotide sequence ID" value="NZ_JBHSEC010000007.1"/>
</dbReference>
<gene>
    <name evidence="1" type="ORF">ACFOZY_06355</name>
</gene>
<dbReference type="Proteomes" id="UP001595817">
    <property type="component" value="Unassembled WGS sequence"/>
</dbReference>
<accession>A0ABV8X429</accession>
<reference evidence="2" key="1">
    <citation type="journal article" date="2019" name="Int. J. Syst. Evol. Microbiol.">
        <title>The Global Catalogue of Microorganisms (GCM) 10K type strain sequencing project: providing services to taxonomists for standard genome sequencing and annotation.</title>
        <authorList>
            <consortium name="The Broad Institute Genomics Platform"/>
            <consortium name="The Broad Institute Genome Sequencing Center for Infectious Disease"/>
            <person name="Wu L."/>
            <person name="Ma J."/>
        </authorList>
    </citation>
    <scope>NUCLEOTIDE SEQUENCE [LARGE SCALE GENOMIC DNA]</scope>
    <source>
        <strain evidence="2">CCUG 59778</strain>
    </source>
</reference>